<protein>
    <recommendedName>
        <fullName evidence="3">F-box domain-containing protein</fullName>
    </recommendedName>
</protein>
<keyword evidence="2" id="KW-1185">Reference proteome</keyword>
<sequence>MDFLPVELVRLVFESCEPSAVRALRLACRIFADVGCEFLVQPHFNAVEWRDDITRLRSIAGHDRLRNSIRSATFNFSKVDEYNARHATFFQHWLQEPEERGALLQDAWIRYYELEESSRRLPPFHARSGTVEEAFKRLPNLKDLEITLTKCPYDIDILKEVFEVQNCRKRDRDQACKTMNAIVSAIRHVRLTSLSIDQLPLEILRHADDRRHWFDCARSFASLSRLHLVLDPPRSLLPRARARAVNGLGHILHYSVHLTHLTLAFHTYHAPRDKFHLSFDALFGGGGGGGGGSGGSADDAFAYPRLTDLKLEGVSCAEDDLRRFLLRHGPTLERLRLGGRGLARPREPSTGGVHLHEGSFRALFASLRGGLPRLKRFHVEGDVEAGHFMAAPRAREAWQFRPVTDDEWRPVAPPPGADAAAAAAAAAAGGPPGRSPSAASCVETVDCLGLERFLVEGGEYPRLAAPVGG</sequence>
<accession>A0AAN6UCM9</accession>
<organism evidence="1 2">
    <name type="scientific">Trichocladium antarcticum</name>
    <dbReference type="NCBI Taxonomy" id="1450529"/>
    <lineage>
        <taxon>Eukaryota</taxon>
        <taxon>Fungi</taxon>
        <taxon>Dikarya</taxon>
        <taxon>Ascomycota</taxon>
        <taxon>Pezizomycotina</taxon>
        <taxon>Sordariomycetes</taxon>
        <taxon>Sordariomycetidae</taxon>
        <taxon>Sordariales</taxon>
        <taxon>Chaetomiaceae</taxon>
        <taxon>Trichocladium</taxon>
    </lineage>
</organism>
<dbReference type="AlphaFoldDB" id="A0AAN6UCM9"/>
<evidence type="ECO:0008006" key="3">
    <source>
        <dbReference type="Google" id="ProtNLM"/>
    </source>
</evidence>
<dbReference type="EMBL" id="MU853435">
    <property type="protein sequence ID" value="KAK4130558.1"/>
    <property type="molecule type" value="Genomic_DNA"/>
</dbReference>
<evidence type="ECO:0000313" key="1">
    <source>
        <dbReference type="EMBL" id="KAK4130558.1"/>
    </source>
</evidence>
<reference evidence="1" key="2">
    <citation type="submission" date="2023-05" db="EMBL/GenBank/DDBJ databases">
        <authorList>
            <consortium name="Lawrence Berkeley National Laboratory"/>
            <person name="Steindorff A."/>
            <person name="Hensen N."/>
            <person name="Bonometti L."/>
            <person name="Westerberg I."/>
            <person name="Brannstrom I.O."/>
            <person name="Guillou S."/>
            <person name="Cros-Aarteil S."/>
            <person name="Calhoun S."/>
            <person name="Haridas S."/>
            <person name="Kuo A."/>
            <person name="Mondo S."/>
            <person name="Pangilinan J."/>
            <person name="Riley R."/>
            <person name="Labutti K."/>
            <person name="Andreopoulos B."/>
            <person name="Lipzen A."/>
            <person name="Chen C."/>
            <person name="Yanf M."/>
            <person name="Daum C."/>
            <person name="Ng V."/>
            <person name="Clum A."/>
            <person name="Ohm R."/>
            <person name="Martin F."/>
            <person name="Silar P."/>
            <person name="Natvig D."/>
            <person name="Lalanne C."/>
            <person name="Gautier V."/>
            <person name="Ament-Velasquez S.L."/>
            <person name="Kruys A."/>
            <person name="Hutchinson M.I."/>
            <person name="Powell A.J."/>
            <person name="Barry K."/>
            <person name="Miller A.N."/>
            <person name="Grigoriev I.V."/>
            <person name="Debuchy R."/>
            <person name="Gladieux P."/>
            <person name="Thoren M.H."/>
            <person name="Johannesson H."/>
        </authorList>
    </citation>
    <scope>NUCLEOTIDE SEQUENCE</scope>
    <source>
        <strain evidence="1">CBS 123565</strain>
    </source>
</reference>
<name>A0AAN6UCM9_9PEZI</name>
<reference evidence="1" key="1">
    <citation type="journal article" date="2023" name="Mol. Phylogenet. Evol.">
        <title>Genome-scale phylogeny and comparative genomics of the fungal order Sordariales.</title>
        <authorList>
            <person name="Hensen N."/>
            <person name="Bonometti L."/>
            <person name="Westerberg I."/>
            <person name="Brannstrom I.O."/>
            <person name="Guillou S."/>
            <person name="Cros-Aarteil S."/>
            <person name="Calhoun S."/>
            <person name="Haridas S."/>
            <person name="Kuo A."/>
            <person name="Mondo S."/>
            <person name="Pangilinan J."/>
            <person name="Riley R."/>
            <person name="LaButti K."/>
            <person name="Andreopoulos B."/>
            <person name="Lipzen A."/>
            <person name="Chen C."/>
            <person name="Yan M."/>
            <person name="Daum C."/>
            <person name="Ng V."/>
            <person name="Clum A."/>
            <person name="Steindorff A."/>
            <person name="Ohm R.A."/>
            <person name="Martin F."/>
            <person name="Silar P."/>
            <person name="Natvig D.O."/>
            <person name="Lalanne C."/>
            <person name="Gautier V."/>
            <person name="Ament-Velasquez S.L."/>
            <person name="Kruys A."/>
            <person name="Hutchinson M.I."/>
            <person name="Powell A.J."/>
            <person name="Barry K."/>
            <person name="Miller A.N."/>
            <person name="Grigoriev I.V."/>
            <person name="Debuchy R."/>
            <person name="Gladieux P."/>
            <person name="Hiltunen Thoren M."/>
            <person name="Johannesson H."/>
        </authorList>
    </citation>
    <scope>NUCLEOTIDE SEQUENCE</scope>
    <source>
        <strain evidence="1">CBS 123565</strain>
    </source>
</reference>
<gene>
    <name evidence="1" type="ORF">BT67DRAFT_390979</name>
</gene>
<proteinExistence type="predicted"/>
<dbReference type="Proteomes" id="UP001304895">
    <property type="component" value="Unassembled WGS sequence"/>
</dbReference>
<comment type="caution">
    <text evidence="1">The sequence shown here is derived from an EMBL/GenBank/DDBJ whole genome shotgun (WGS) entry which is preliminary data.</text>
</comment>
<evidence type="ECO:0000313" key="2">
    <source>
        <dbReference type="Proteomes" id="UP001304895"/>
    </source>
</evidence>